<feature type="domain" description="Protein CPL1-like" evidence="1">
    <location>
        <begin position="275"/>
        <end position="336"/>
    </location>
</feature>
<dbReference type="OrthoDB" id="439917at2759"/>
<dbReference type="InterPro" id="IPR038955">
    <property type="entry name" value="PriA/CPL1_fungi"/>
</dbReference>
<name>A0A427YNL3_9TREE</name>
<gene>
    <name evidence="2" type="ORF">EHS25_008094</name>
</gene>
<comment type="caution">
    <text evidence="2">The sequence shown here is derived from an EMBL/GenBank/DDBJ whole genome shotgun (WGS) entry which is preliminary data.</text>
</comment>
<sequence length="427" mass="46354">MRLMIPKSRIRPDIFESDRVFTRSLHDGDHRHDDDIYKYGLQVILRPQSQRPPRTVARPTWTFGAIASARESAAHRQSQADRRTIHPLLLDATSRISRPAYQPLAMRPLSWLPVALVLFVFAQLASATTYLEHLAARNNRPQSRQTGVVNANICAAVSIYVPLNVTTTTCVNVTVDLGLSVLGIPLGTKIELLCTPTTVTTQVDIADKLRLTPDTKIVRPEPTYAGIKCVAISVTCKSGVPGTRRGLDASPGVLCPTGLTGCGVPSQLGFTGYNFECLDVANDLESCGGCAFPLPGQSEGVDCTAIQHTTSVSCLQGRCIIGECEEGYRNTGKACVSEGGDVSELDRSALQRRTFGDVDDLDIMMLGAVEDRMSKVRFVESVEEKRRKKAALRKSQVDTKKLRAGGLAKSGNGRLRAGGAAFRMKAR</sequence>
<evidence type="ECO:0000313" key="3">
    <source>
        <dbReference type="Proteomes" id="UP000279259"/>
    </source>
</evidence>
<keyword evidence="3" id="KW-1185">Reference proteome</keyword>
<reference evidence="2 3" key="1">
    <citation type="submission" date="2018-11" db="EMBL/GenBank/DDBJ databases">
        <title>Genome sequence of Saitozyma podzolica DSM 27192.</title>
        <authorList>
            <person name="Aliyu H."/>
            <person name="Gorte O."/>
            <person name="Ochsenreither K."/>
        </authorList>
    </citation>
    <scope>NUCLEOTIDE SEQUENCE [LARGE SCALE GENOMIC DNA]</scope>
    <source>
        <strain evidence="2 3">DSM 27192</strain>
    </source>
</reference>
<proteinExistence type="predicted"/>
<evidence type="ECO:0000259" key="1">
    <source>
        <dbReference type="Pfam" id="PF21671"/>
    </source>
</evidence>
<organism evidence="2 3">
    <name type="scientific">Saitozyma podzolica</name>
    <dbReference type="NCBI Taxonomy" id="1890683"/>
    <lineage>
        <taxon>Eukaryota</taxon>
        <taxon>Fungi</taxon>
        <taxon>Dikarya</taxon>
        <taxon>Basidiomycota</taxon>
        <taxon>Agaricomycotina</taxon>
        <taxon>Tremellomycetes</taxon>
        <taxon>Tremellales</taxon>
        <taxon>Trimorphomycetaceae</taxon>
        <taxon>Saitozyma</taxon>
    </lineage>
</organism>
<dbReference type="AlphaFoldDB" id="A0A427YNL3"/>
<accession>A0A427YNL3</accession>
<dbReference type="PANTHER" id="PTHR35192">
    <property type="entry name" value="PROTEIN, PUTATIVE-RELATED"/>
    <property type="match status" value="1"/>
</dbReference>
<dbReference type="STRING" id="1890683.A0A427YNL3"/>
<dbReference type="InterPro" id="IPR048661">
    <property type="entry name" value="CPL1-like"/>
</dbReference>
<evidence type="ECO:0000313" key="2">
    <source>
        <dbReference type="EMBL" id="RSH92649.1"/>
    </source>
</evidence>
<protein>
    <recommendedName>
        <fullName evidence="1">Protein CPL1-like domain-containing protein</fullName>
    </recommendedName>
</protein>
<dbReference type="PANTHER" id="PTHR35192:SF2">
    <property type="entry name" value="APPLE DOMAIN-CONTAINING PROTEIN"/>
    <property type="match status" value="1"/>
</dbReference>
<dbReference type="Pfam" id="PF21671">
    <property type="entry name" value="CPL1-like"/>
    <property type="match status" value="1"/>
</dbReference>
<dbReference type="EMBL" id="RSCD01000005">
    <property type="protein sequence ID" value="RSH92649.1"/>
    <property type="molecule type" value="Genomic_DNA"/>
</dbReference>
<dbReference type="Proteomes" id="UP000279259">
    <property type="component" value="Unassembled WGS sequence"/>
</dbReference>